<dbReference type="OrthoDB" id="7873969at2"/>
<name>A0A437QI03_9PROT</name>
<accession>A0A437QI03</accession>
<organism evidence="2 3">
    <name type="scientific">Hwanghaeella grinnelliae</name>
    <dbReference type="NCBI Taxonomy" id="2500179"/>
    <lineage>
        <taxon>Bacteria</taxon>
        <taxon>Pseudomonadati</taxon>
        <taxon>Pseudomonadota</taxon>
        <taxon>Alphaproteobacteria</taxon>
        <taxon>Rhodospirillales</taxon>
        <taxon>Rhodospirillaceae</taxon>
        <taxon>Hwanghaeella</taxon>
    </lineage>
</organism>
<protein>
    <submittedName>
        <fullName evidence="2">Uncharacterized protein</fullName>
    </submittedName>
</protein>
<dbReference type="Proteomes" id="UP000287447">
    <property type="component" value="Unassembled WGS sequence"/>
</dbReference>
<sequence>MPKNEEFADVSREELYERVWATPINHLAKSFGVSGSYLARVCETLNIPRPPVGYWQKKAVGKAPPRPSLAPAQPGDQVVWSKSQPLAIDKRSRNEKRPKPSANARLGADWQHPLLRGTEPLFRKTRRLEAEEFLNPTKKLLPDIICSAKCLERALSIANELYRAMERKGHRIQIAPPNPDFRRAHIEDREVPGKDRKYGRYGFTGIWSPLRPTITFFDDVPIGLALTEMTERAALRYLKGEYYREASDQIRRAKPWQLANSWTREQDIPSGRLRFVAYSPYRGVDWSLSWDESNKRRLEGMILGIIKKLADSASRISTLMKEADEAAIRRRLEWEEKHQRYLREQDQRRVAQARTESLTQLAEVIRRWDEVSSIERFFAEAEARVQSENGDRTVAILERLDLAWSLIGTSDPLEFLEEWVAPKERYRSEYGLD</sequence>
<feature type="region of interest" description="Disordered" evidence="1">
    <location>
        <begin position="58"/>
        <end position="105"/>
    </location>
</feature>
<evidence type="ECO:0000313" key="2">
    <source>
        <dbReference type="EMBL" id="RVU33950.1"/>
    </source>
</evidence>
<feature type="compositionally biased region" description="Basic and acidic residues" evidence="1">
    <location>
        <begin position="88"/>
        <end position="98"/>
    </location>
</feature>
<keyword evidence="3" id="KW-1185">Reference proteome</keyword>
<comment type="caution">
    <text evidence="2">The sequence shown here is derived from an EMBL/GenBank/DDBJ whole genome shotgun (WGS) entry which is preliminary data.</text>
</comment>
<evidence type="ECO:0000313" key="3">
    <source>
        <dbReference type="Proteomes" id="UP000287447"/>
    </source>
</evidence>
<evidence type="ECO:0000256" key="1">
    <source>
        <dbReference type="SAM" id="MobiDB-lite"/>
    </source>
</evidence>
<reference evidence="3" key="1">
    <citation type="submission" date="2019-01" db="EMBL/GenBank/DDBJ databases">
        <title>Gri0909 isolated from a small marine red alga.</title>
        <authorList>
            <person name="Kim J."/>
            <person name="Jeong S.E."/>
            <person name="Jeon C.O."/>
        </authorList>
    </citation>
    <scope>NUCLEOTIDE SEQUENCE [LARGE SCALE GENOMIC DNA]</scope>
    <source>
        <strain evidence="3">Gri0909</strain>
    </source>
</reference>
<proteinExistence type="predicted"/>
<dbReference type="AlphaFoldDB" id="A0A437QI03"/>
<dbReference type="RefSeq" id="WP_127767980.1">
    <property type="nucleotide sequence ID" value="NZ_SADE01000004.1"/>
</dbReference>
<gene>
    <name evidence="2" type="ORF">EOI86_22755</name>
</gene>
<dbReference type="EMBL" id="SADE01000004">
    <property type="protein sequence ID" value="RVU33950.1"/>
    <property type="molecule type" value="Genomic_DNA"/>
</dbReference>